<evidence type="ECO:0000313" key="2">
    <source>
        <dbReference type="EMBL" id="OGE65405.1"/>
    </source>
</evidence>
<dbReference type="EMBL" id="MFDO01000018">
    <property type="protein sequence ID" value="OGE65405.1"/>
    <property type="molecule type" value="Genomic_DNA"/>
</dbReference>
<dbReference type="Proteomes" id="UP000178017">
    <property type="component" value="Unassembled WGS sequence"/>
</dbReference>
<evidence type="ECO:0000256" key="1">
    <source>
        <dbReference type="SAM" id="Phobius"/>
    </source>
</evidence>
<proteinExistence type="predicted"/>
<feature type="transmembrane region" description="Helical" evidence="1">
    <location>
        <begin position="6"/>
        <end position="25"/>
    </location>
</feature>
<reference evidence="2 3" key="1">
    <citation type="journal article" date="2016" name="Nat. Commun.">
        <title>Thousands of microbial genomes shed light on interconnected biogeochemical processes in an aquifer system.</title>
        <authorList>
            <person name="Anantharaman K."/>
            <person name="Brown C.T."/>
            <person name="Hug L.A."/>
            <person name="Sharon I."/>
            <person name="Castelle C.J."/>
            <person name="Probst A.J."/>
            <person name="Thomas B.C."/>
            <person name="Singh A."/>
            <person name="Wilkins M.J."/>
            <person name="Karaoz U."/>
            <person name="Brodie E.L."/>
            <person name="Williams K.H."/>
            <person name="Hubbard S.S."/>
            <person name="Banfield J.F."/>
        </authorList>
    </citation>
    <scope>NUCLEOTIDE SEQUENCE [LARGE SCALE GENOMIC DNA]</scope>
</reference>
<keyword evidence="1" id="KW-0472">Membrane</keyword>
<dbReference type="AlphaFoldDB" id="A0A1F5MJ70"/>
<organism evidence="2 3">
    <name type="scientific">Candidatus Daviesbacteria bacterium RIFCSPLOWO2_01_FULL_40_24</name>
    <dbReference type="NCBI Taxonomy" id="1797787"/>
    <lineage>
        <taxon>Bacteria</taxon>
        <taxon>Candidatus Daviesiibacteriota</taxon>
    </lineage>
</organism>
<protein>
    <submittedName>
        <fullName evidence="2">Uncharacterized protein</fullName>
    </submittedName>
</protein>
<keyword evidence="1" id="KW-0812">Transmembrane</keyword>
<comment type="caution">
    <text evidence="2">The sequence shown here is derived from an EMBL/GenBank/DDBJ whole genome shotgun (WGS) entry which is preliminary data.</text>
</comment>
<keyword evidence="1" id="KW-1133">Transmembrane helix</keyword>
<accession>A0A1F5MJ70</accession>
<evidence type="ECO:0000313" key="3">
    <source>
        <dbReference type="Proteomes" id="UP000178017"/>
    </source>
</evidence>
<sequence>MRLPKIIKIGISVLIISIIIEVYVVNSLSSYGDSFSDLEIVKSNLELENQILKNKIATEGGLNLIQIRASALGFEPIKSMGYIKE</sequence>
<name>A0A1F5MJ70_9BACT</name>
<gene>
    <name evidence="2" type="ORF">A3B49_00775</name>
</gene>